<protein>
    <submittedName>
        <fullName evidence="1">Uncharacterized protein</fullName>
    </submittedName>
</protein>
<organism evidence="1 2">
    <name type="scientific">Salinomyces thailandicus</name>
    <dbReference type="NCBI Taxonomy" id="706561"/>
    <lineage>
        <taxon>Eukaryota</taxon>
        <taxon>Fungi</taxon>
        <taxon>Dikarya</taxon>
        <taxon>Ascomycota</taxon>
        <taxon>Pezizomycotina</taxon>
        <taxon>Dothideomycetes</taxon>
        <taxon>Dothideomycetidae</taxon>
        <taxon>Mycosphaerellales</taxon>
        <taxon>Teratosphaeriaceae</taxon>
        <taxon>Salinomyces</taxon>
    </lineage>
</organism>
<sequence length="171" mass="19189">MSTIHLNQDQPNMSTITLAQNQSNHSTITLAEDQTMLSYLKARINTPSDANNNNDNNNNHPALFATLQEPSLYAGLDNTARARALRYAYHQLILATRAHYQTREDLNLPVPFTRWAYEVGELSRVSAMLLGEVLVIPDQLFATRLWTLVAEREYVDGQTAGLMAGKESRIS</sequence>
<name>A0A4U0TRA0_9PEZI</name>
<proteinExistence type="predicted"/>
<dbReference type="AlphaFoldDB" id="A0A4U0TRA0"/>
<dbReference type="EMBL" id="NAJL01000041">
    <property type="protein sequence ID" value="TKA24693.1"/>
    <property type="molecule type" value="Genomic_DNA"/>
</dbReference>
<accession>A0A4U0TRA0</accession>
<keyword evidence="2" id="KW-1185">Reference proteome</keyword>
<reference evidence="1 2" key="1">
    <citation type="submission" date="2017-03" db="EMBL/GenBank/DDBJ databases">
        <title>Genomes of endolithic fungi from Antarctica.</title>
        <authorList>
            <person name="Coleine C."/>
            <person name="Masonjones S."/>
            <person name="Stajich J.E."/>
        </authorList>
    </citation>
    <scope>NUCLEOTIDE SEQUENCE [LARGE SCALE GENOMIC DNA]</scope>
    <source>
        <strain evidence="1 2">CCFEE 6315</strain>
    </source>
</reference>
<gene>
    <name evidence="1" type="ORF">B0A50_05681</name>
</gene>
<comment type="caution">
    <text evidence="1">The sequence shown here is derived from an EMBL/GenBank/DDBJ whole genome shotgun (WGS) entry which is preliminary data.</text>
</comment>
<evidence type="ECO:0000313" key="2">
    <source>
        <dbReference type="Proteomes" id="UP000308549"/>
    </source>
</evidence>
<evidence type="ECO:0000313" key="1">
    <source>
        <dbReference type="EMBL" id="TKA24693.1"/>
    </source>
</evidence>
<dbReference type="Proteomes" id="UP000308549">
    <property type="component" value="Unassembled WGS sequence"/>
</dbReference>